<dbReference type="InterPro" id="IPR036259">
    <property type="entry name" value="MFS_trans_sf"/>
</dbReference>
<feature type="transmembrane region" description="Helical" evidence="8">
    <location>
        <begin position="12"/>
        <end position="31"/>
    </location>
</feature>
<evidence type="ECO:0000313" key="9">
    <source>
        <dbReference type="EMBL" id="NBG89680.1"/>
    </source>
</evidence>
<keyword evidence="5 8" id="KW-1133">Transmembrane helix</keyword>
<dbReference type="EMBL" id="SUMG01000043">
    <property type="protein sequence ID" value="NBG89680.1"/>
    <property type="molecule type" value="Genomic_DNA"/>
</dbReference>
<dbReference type="PANTHER" id="PTHR34229:SF1">
    <property type="entry name" value="METAL TRANSPORT PROTEIN HI_1621-RELATED"/>
    <property type="match status" value="1"/>
</dbReference>
<comment type="subcellular location">
    <subcellularLocation>
        <location evidence="1">Cell membrane</location>
        <topology evidence="1">Multi-pass membrane protein</topology>
    </subcellularLocation>
</comment>
<dbReference type="SUPFAM" id="SSF103473">
    <property type="entry name" value="MFS general substrate transporter"/>
    <property type="match status" value="1"/>
</dbReference>
<keyword evidence="4 8" id="KW-0812">Transmembrane</keyword>
<dbReference type="Gene3D" id="1.10.1760.20">
    <property type="match status" value="1"/>
</dbReference>
<keyword evidence="2" id="KW-0813">Transport</keyword>
<reference evidence="9 10" key="1">
    <citation type="submission" date="2019-04" db="EMBL/GenBank/DDBJ databases">
        <title>Isachenkonia alkalipeptolytica gen. nov. sp. nov. a new anaerobic, alkiliphilic organothrophic bacterium capable to reduce synthesized ferrihydrite isolated from a soda lake.</title>
        <authorList>
            <person name="Toshchakov S.V."/>
            <person name="Zavarzina D.G."/>
            <person name="Zhilina T.N."/>
            <person name="Kostrikina N.A."/>
            <person name="Kublanov I.V."/>
        </authorList>
    </citation>
    <scope>NUCLEOTIDE SEQUENCE [LARGE SCALE GENOMIC DNA]</scope>
    <source>
        <strain evidence="9 10">Z-1701</strain>
    </source>
</reference>
<dbReference type="Pfam" id="PF01891">
    <property type="entry name" value="CbiM"/>
    <property type="match status" value="1"/>
</dbReference>
<proteinExistence type="predicted"/>
<sequence>MSHIHIPDGIIPNLWWIAGYILTAVMIFILIKKIGNQDMGKKVPLAGMSAAIMLVGMSIPLGFIPLHFSLAVLVGILVGPSIGFIVVFTVNIILALFGHGGITIVGINTLIIGSEVIIGYYLFHGLAKNWGRTKAAAGATVVALLISLTLMVSLVGATVGLPEALPHDDHDHYHEDEEDHHHDDEEDYHHEDEEDHYHEDEEDYHHEDEEDHYHDDHDEGFIEAVQDLDYFVLTGWAALIGILVIGIGLEATVTALIVRFLWKVRPDLLKH</sequence>
<dbReference type="RefSeq" id="WP_160723598.1">
    <property type="nucleotide sequence ID" value="NZ_SUMG01000043.1"/>
</dbReference>
<gene>
    <name evidence="9" type="ORF">ISALK_14435</name>
</gene>
<keyword evidence="10" id="KW-1185">Reference proteome</keyword>
<evidence type="ECO:0000256" key="5">
    <source>
        <dbReference type="ARBA" id="ARBA00022989"/>
    </source>
</evidence>
<feature type="transmembrane region" description="Helical" evidence="8">
    <location>
        <begin position="102"/>
        <end position="123"/>
    </location>
</feature>
<evidence type="ECO:0000256" key="4">
    <source>
        <dbReference type="ARBA" id="ARBA00022692"/>
    </source>
</evidence>
<dbReference type="Proteomes" id="UP000449710">
    <property type="component" value="Unassembled WGS sequence"/>
</dbReference>
<evidence type="ECO:0000256" key="3">
    <source>
        <dbReference type="ARBA" id="ARBA00022475"/>
    </source>
</evidence>
<feature type="transmembrane region" description="Helical" evidence="8">
    <location>
        <begin position="135"/>
        <end position="159"/>
    </location>
</feature>
<dbReference type="GO" id="GO:0005886">
    <property type="term" value="C:plasma membrane"/>
    <property type="evidence" value="ECO:0007669"/>
    <property type="project" value="UniProtKB-SubCell"/>
</dbReference>
<dbReference type="AlphaFoldDB" id="A0AA43XMZ6"/>
<feature type="transmembrane region" description="Helical" evidence="8">
    <location>
        <begin position="236"/>
        <end position="262"/>
    </location>
</feature>
<accession>A0AA43XMZ6</accession>
<evidence type="ECO:0000256" key="2">
    <source>
        <dbReference type="ARBA" id="ARBA00022448"/>
    </source>
</evidence>
<evidence type="ECO:0000256" key="7">
    <source>
        <dbReference type="SAM" id="MobiDB-lite"/>
    </source>
</evidence>
<feature type="transmembrane region" description="Helical" evidence="8">
    <location>
        <begin position="43"/>
        <end position="63"/>
    </location>
</feature>
<protein>
    <submittedName>
        <fullName evidence="9">Uncharacterized protein</fullName>
    </submittedName>
</protein>
<keyword evidence="6 8" id="KW-0472">Membrane</keyword>
<comment type="caution">
    <text evidence="9">The sequence shown here is derived from an EMBL/GenBank/DDBJ whole genome shotgun (WGS) entry which is preliminary data.</text>
</comment>
<keyword evidence="3" id="KW-1003">Cell membrane</keyword>
<name>A0AA43XMZ6_9CLOT</name>
<evidence type="ECO:0000256" key="1">
    <source>
        <dbReference type="ARBA" id="ARBA00004651"/>
    </source>
</evidence>
<feature type="region of interest" description="Disordered" evidence="7">
    <location>
        <begin position="166"/>
        <end position="215"/>
    </location>
</feature>
<dbReference type="InterPro" id="IPR002751">
    <property type="entry name" value="CbiM/NikMN"/>
</dbReference>
<evidence type="ECO:0000313" key="10">
    <source>
        <dbReference type="Proteomes" id="UP000449710"/>
    </source>
</evidence>
<organism evidence="9 10">
    <name type="scientific">Isachenkonia alkalipeptolytica</name>
    <dbReference type="NCBI Taxonomy" id="2565777"/>
    <lineage>
        <taxon>Bacteria</taxon>
        <taxon>Bacillati</taxon>
        <taxon>Bacillota</taxon>
        <taxon>Clostridia</taxon>
        <taxon>Eubacteriales</taxon>
        <taxon>Clostridiaceae</taxon>
        <taxon>Isachenkonia</taxon>
    </lineage>
</organism>
<evidence type="ECO:0000256" key="6">
    <source>
        <dbReference type="ARBA" id="ARBA00023136"/>
    </source>
</evidence>
<dbReference type="GO" id="GO:0000041">
    <property type="term" value="P:transition metal ion transport"/>
    <property type="evidence" value="ECO:0007669"/>
    <property type="project" value="InterPro"/>
</dbReference>
<dbReference type="PANTHER" id="PTHR34229">
    <property type="entry name" value="METAL TRANSPORT PROTEIN HI_1621-RELATED"/>
    <property type="match status" value="1"/>
</dbReference>
<feature type="transmembrane region" description="Helical" evidence="8">
    <location>
        <begin position="70"/>
        <end position="96"/>
    </location>
</feature>
<evidence type="ECO:0000256" key="8">
    <source>
        <dbReference type="SAM" id="Phobius"/>
    </source>
</evidence>